<feature type="coiled-coil region" evidence="1">
    <location>
        <begin position="809"/>
        <end position="836"/>
    </location>
</feature>
<dbReference type="AlphaFoldDB" id="A0A379FDR0"/>
<organism evidence="2 3">
    <name type="scientific">Proteus vulgaris</name>
    <dbReference type="NCBI Taxonomy" id="585"/>
    <lineage>
        <taxon>Bacteria</taxon>
        <taxon>Pseudomonadati</taxon>
        <taxon>Pseudomonadota</taxon>
        <taxon>Gammaproteobacteria</taxon>
        <taxon>Enterobacterales</taxon>
        <taxon>Morganellaceae</taxon>
        <taxon>Proteus</taxon>
    </lineage>
</organism>
<keyword evidence="1" id="KW-0175">Coiled coil</keyword>
<dbReference type="EMBL" id="UGTW01000001">
    <property type="protein sequence ID" value="SUC17746.1"/>
    <property type="molecule type" value="Genomic_DNA"/>
</dbReference>
<protein>
    <submittedName>
        <fullName evidence="2">Uncharacterized protein</fullName>
    </submittedName>
</protein>
<name>A0A379FDR0_PROVU</name>
<proteinExistence type="predicted"/>
<evidence type="ECO:0000256" key="1">
    <source>
        <dbReference type="SAM" id="Coils"/>
    </source>
</evidence>
<dbReference type="RefSeq" id="WP_258868696.1">
    <property type="nucleotide sequence ID" value="NZ_UGTW01000001.1"/>
</dbReference>
<evidence type="ECO:0000313" key="2">
    <source>
        <dbReference type="EMBL" id="SUC17746.1"/>
    </source>
</evidence>
<dbReference type="Proteomes" id="UP000254331">
    <property type="component" value="Unassembled WGS sequence"/>
</dbReference>
<evidence type="ECO:0000313" key="3">
    <source>
        <dbReference type="Proteomes" id="UP000254331"/>
    </source>
</evidence>
<gene>
    <name evidence="2" type="ORF">NCTC10376_03699</name>
</gene>
<accession>A0A379FDR0</accession>
<reference evidence="2 3" key="1">
    <citation type="submission" date="2018-06" db="EMBL/GenBank/DDBJ databases">
        <authorList>
            <consortium name="Pathogen Informatics"/>
            <person name="Doyle S."/>
        </authorList>
    </citation>
    <scope>NUCLEOTIDE SEQUENCE [LARGE SCALE GENOMIC DNA]</scope>
    <source>
        <strain evidence="2 3">NCTC10376</strain>
    </source>
</reference>
<sequence length="901" mass="103833">MPLLNNMGITLTDDGSLMLIKGKTYDLFTGLYQKHIKNGFKYNVFNIESKTGEDMRFKELYVDSQGYLIGNRRSENQIENKDKINSELYKIKFSKIEKDYNLKDDSLSEIDNNFIIEYERYVVESNLKHDLSSINNIIEIKENNILKLNREGVNITIEVKDNQLVTTGLPATLLSKGDEVDSEAFVKKHKIRLPLKKTDKILAIKPILNQVQLVVDKGNKIKIYYLDPLNIFAIKDYQYEVTRLKQEPPLSFYSMIGENNYKNYHSGQPFSTQTIGNFSSRHIPFISSFIDNARIHIDKAKQQYALKKYDAMVKNIAKSIDPGFRGIFSNIKGLTNSSSLPNKSKNIALYSIKKNIHKDYEVINRVIKGINNGIKQGEVIYSLVKELKKSESITISHDNDIRAFFGINVFNLSGNMGVNAFILANYAKNHSLILSKNEKDKVTFSFINKANANVSGGLSAGITSYNKQWQDGAIDYGLVTPVMASVLLDINYKKHSSFSFTIELKNVSEFINKGLDLSENELQYNSILETNKKMAFSLGSEIRSEINLNIETNLNPDTKVIIPRNAIGTNFALNLMKLDLNINKLISYGEIESKSSEKKVNLDFFEFYFEFYRDLKITPSTTSSTNHIQWYPLATVKNFETMLQKKINSLFRIPVYDSEYNKKKKEFEEKRKDLKGIYKRTLKLNKLFDTYPNEYDVSSSINKLDNIYLSLSANKKQSNKLDGLLQSKKLNPKDNLINQSTYLTNENAKLKQFLSDLKERKETLSSQEKDNMNEKFKPYFISKYQLDPRSKEIYNGVKTRVQILLDEVRVNKNLNLNEIKNKLDNLYNESKKELNKVKYYINSIDVMSVSELADKGKSLPLIFLRLGSKKSISHHQIKGEIKFSYDENRAQLEKISTNYYF</sequence>